<dbReference type="EMBL" id="JBHTGQ010000028">
    <property type="protein sequence ID" value="MFC7750767.1"/>
    <property type="molecule type" value="Genomic_DNA"/>
</dbReference>
<evidence type="ECO:0000256" key="7">
    <source>
        <dbReference type="ARBA" id="ARBA00023098"/>
    </source>
</evidence>
<name>A0ABW2V828_9BACL</name>
<evidence type="ECO:0000259" key="10">
    <source>
        <dbReference type="Pfam" id="PF02737"/>
    </source>
</evidence>
<evidence type="ECO:0000256" key="5">
    <source>
        <dbReference type="ARBA" id="ARBA00023002"/>
    </source>
</evidence>
<keyword evidence="7" id="KW-0443">Lipid metabolism</keyword>
<dbReference type="InterPro" id="IPR006176">
    <property type="entry name" value="3-OHacyl-CoA_DH_NAD-bd"/>
</dbReference>
<evidence type="ECO:0000256" key="2">
    <source>
        <dbReference type="ARBA" id="ARBA00009463"/>
    </source>
</evidence>
<dbReference type="Pfam" id="PF00378">
    <property type="entry name" value="ECH_1"/>
    <property type="match status" value="1"/>
</dbReference>
<dbReference type="PANTHER" id="PTHR48075">
    <property type="entry name" value="3-HYDROXYACYL-COA DEHYDROGENASE FAMILY PROTEIN"/>
    <property type="match status" value="1"/>
</dbReference>
<evidence type="ECO:0000256" key="1">
    <source>
        <dbReference type="ARBA" id="ARBA00005005"/>
    </source>
</evidence>
<keyword evidence="5" id="KW-0560">Oxidoreductase</keyword>
<keyword evidence="4" id="KW-0442">Lipid degradation</keyword>
<feature type="domain" description="3-hydroxyacyl-CoA dehydrogenase C-terminal" evidence="9">
    <location>
        <begin position="203"/>
        <end position="302"/>
    </location>
</feature>
<dbReference type="InterPro" id="IPR001753">
    <property type="entry name" value="Enoyl-CoA_hydra/iso"/>
</dbReference>
<dbReference type="Gene3D" id="1.10.1040.50">
    <property type="match status" value="1"/>
</dbReference>
<dbReference type="Gene3D" id="3.40.50.720">
    <property type="entry name" value="NAD(P)-binding Rossmann-like Domain"/>
    <property type="match status" value="1"/>
</dbReference>
<proteinExistence type="inferred from homology"/>
<dbReference type="Pfam" id="PF02737">
    <property type="entry name" value="3HCDH_N"/>
    <property type="match status" value="1"/>
</dbReference>
<dbReference type="Proteomes" id="UP001596528">
    <property type="component" value="Unassembled WGS sequence"/>
</dbReference>
<evidence type="ECO:0000313" key="11">
    <source>
        <dbReference type="EMBL" id="MFC7750767.1"/>
    </source>
</evidence>
<keyword evidence="12" id="KW-1185">Reference proteome</keyword>
<feature type="domain" description="3-hydroxyacyl-CoA dehydrogenase NAD binding" evidence="10">
    <location>
        <begin position="8"/>
        <end position="200"/>
    </location>
</feature>
<accession>A0ABW2V828</accession>
<comment type="pathway">
    <text evidence="1">Lipid metabolism; fatty acid beta-oxidation.</text>
</comment>
<keyword evidence="3" id="KW-0276">Fatty acid metabolism</keyword>
<dbReference type="PANTHER" id="PTHR48075:SF7">
    <property type="entry name" value="3-HYDROXYACYL-COA DEHYDROGENASE-RELATED"/>
    <property type="match status" value="1"/>
</dbReference>
<evidence type="ECO:0000256" key="8">
    <source>
        <dbReference type="ARBA" id="ARBA00049556"/>
    </source>
</evidence>
<sequence>MNALNLTNVTVLGAGVMGAGIAAHLANCGLTVTLLDRLPDGTETGGADRGSRSKLAEEAVKRLHESNPAALFVPEAARRIRPGNFADDLEEAVSGADWVIEAVVERLEIKRQLMAQVAPLLKKDAILTTNTSGLSVQAIAEALPDEVRSRFFGTHFFNPPRYMKLLELIPAAATDADTLCAFAAFAERRLGKGTVAAKDTPNFIANRIGTYGLMVALAEMERFGLSVEAVDALTGTAIGRPKSATFRTLDLVGLDTFLHVIANQYNRSADEAERSIFAAPPLLTRLAEAGRLGEKTGAGFYRAERLPGGGKEIRQLDPATFGYVPLSPEGIRFPCLTAAKAARKPADKLAAMIQGRDDGSRFVWQLVKRLFLYAAERAFEIADDVASVDKAMKWGFNWTWGPFEMWDLLGFENICRRIEAEGDSLPEWVAAIRSEGASGFYRREGDSTSWRAADGWRLPAEPEPLTETEARKRCRALRGNASATLVDLGDEVAGLLLHAPSDAVGPDALDMIRRAVAETERNYRGLVLAGTGRHFCVGANLMLMLNEAEDENWDGIDKMIREFQQVGMAIKYASRPVVSAPYGMTLGGGVELAMPAARVQASAETYMGLVETGVGLIPAGGGTKELLVRFVQAADFDGKVDLQPQVNRAFELIGMARTSTSAAHAAKLGYLRASDGVTLNRDRLLADAKRAVLALDSLDYRPPVPVPVRTVGTPGFAVLQLGLYQLQEAGKISAYDAHIGRKLARVLSGGDVPAGTLVSEQHLLDLEREAFLSLLGEPKTQARMQHMLRTRKPLRN</sequence>
<dbReference type="SUPFAM" id="SSF48179">
    <property type="entry name" value="6-phosphogluconate dehydrogenase C-terminal domain-like"/>
    <property type="match status" value="2"/>
</dbReference>
<protein>
    <submittedName>
        <fullName evidence="11">3-hydroxyacyl-CoA dehydrogenase/enoyl-CoA hydratase family protein</fullName>
    </submittedName>
</protein>
<evidence type="ECO:0000259" key="9">
    <source>
        <dbReference type="Pfam" id="PF00725"/>
    </source>
</evidence>
<dbReference type="Pfam" id="PF00725">
    <property type="entry name" value="3HCDH"/>
    <property type="match status" value="1"/>
</dbReference>
<dbReference type="InterPro" id="IPR036291">
    <property type="entry name" value="NAD(P)-bd_dom_sf"/>
</dbReference>
<dbReference type="InterPro" id="IPR029045">
    <property type="entry name" value="ClpP/crotonase-like_dom_sf"/>
</dbReference>
<dbReference type="SUPFAM" id="SSF52096">
    <property type="entry name" value="ClpP/crotonase"/>
    <property type="match status" value="1"/>
</dbReference>
<evidence type="ECO:0000256" key="3">
    <source>
        <dbReference type="ARBA" id="ARBA00022832"/>
    </source>
</evidence>
<evidence type="ECO:0000313" key="12">
    <source>
        <dbReference type="Proteomes" id="UP001596528"/>
    </source>
</evidence>
<dbReference type="CDD" id="cd06558">
    <property type="entry name" value="crotonase-like"/>
    <property type="match status" value="1"/>
</dbReference>
<gene>
    <name evidence="11" type="ORF">ACFQWB_12640</name>
</gene>
<evidence type="ECO:0000256" key="4">
    <source>
        <dbReference type="ARBA" id="ARBA00022963"/>
    </source>
</evidence>
<dbReference type="RefSeq" id="WP_281281881.1">
    <property type="nucleotide sequence ID" value="NZ_JBHTGQ010000028.1"/>
</dbReference>
<comment type="catalytic activity">
    <reaction evidence="8">
        <text>a (3S)-3-hydroxyacyl-CoA + NAD(+) = a 3-oxoacyl-CoA + NADH + H(+)</text>
        <dbReference type="Rhea" id="RHEA:22432"/>
        <dbReference type="ChEBI" id="CHEBI:15378"/>
        <dbReference type="ChEBI" id="CHEBI:57318"/>
        <dbReference type="ChEBI" id="CHEBI:57540"/>
        <dbReference type="ChEBI" id="CHEBI:57945"/>
        <dbReference type="ChEBI" id="CHEBI:90726"/>
        <dbReference type="EC" id="1.1.1.35"/>
    </reaction>
</comment>
<comment type="caution">
    <text evidence="11">The sequence shown here is derived from an EMBL/GenBank/DDBJ whole genome shotgun (WGS) entry which is preliminary data.</text>
</comment>
<dbReference type="InterPro" id="IPR008927">
    <property type="entry name" value="6-PGluconate_DH-like_C_sf"/>
</dbReference>
<dbReference type="Gene3D" id="3.90.226.10">
    <property type="entry name" value="2-enoyl-CoA Hydratase, Chain A, domain 1"/>
    <property type="match status" value="1"/>
</dbReference>
<keyword evidence="6" id="KW-0520">NAD</keyword>
<dbReference type="SUPFAM" id="SSF51735">
    <property type="entry name" value="NAD(P)-binding Rossmann-fold domains"/>
    <property type="match status" value="1"/>
</dbReference>
<dbReference type="InterPro" id="IPR006108">
    <property type="entry name" value="3HC_DH_C"/>
</dbReference>
<reference evidence="12" key="1">
    <citation type="journal article" date="2019" name="Int. J. Syst. Evol. Microbiol.">
        <title>The Global Catalogue of Microorganisms (GCM) 10K type strain sequencing project: providing services to taxonomists for standard genome sequencing and annotation.</title>
        <authorList>
            <consortium name="The Broad Institute Genomics Platform"/>
            <consortium name="The Broad Institute Genome Sequencing Center for Infectious Disease"/>
            <person name="Wu L."/>
            <person name="Ma J."/>
        </authorList>
    </citation>
    <scope>NUCLEOTIDE SEQUENCE [LARGE SCALE GENOMIC DNA]</scope>
    <source>
        <strain evidence="12">JCM 18657</strain>
    </source>
</reference>
<evidence type="ECO:0000256" key="6">
    <source>
        <dbReference type="ARBA" id="ARBA00023027"/>
    </source>
</evidence>
<organism evidence="11 12">
    <name type="scientific">Paenibacillus thermoaerophilus</name>
    <dbReference type="NCBI Taxonomy" id="1215385"/>
    <lineage>
        <taxon>Bacteria</taxon>
        <taxon>Bacillati</taxon>
        <taxon>Bacillota</taxon>
        <taxon>Bacilli</taxon>
        <taxon>Bacillales</taxon>
        <taxon>Paenibacillaceae</taxon>
        <taxon>Paenibacillus</taxon>
    </lineage>
</organism>
<comment type="similarity">
    <text evidence="2">Belongs to the 3-hydroxyacyl-CoA dehydrogenase family.</text>
</comment>